<dbReference type="EMBL" id="RXGB01000757">
    <property type="protein sequence ID" value="TMX01870.1"/>
    <property type="molecule type" value="Genomic_DNA"/>
</dbReference>
<accession>A0A6N2CAI4</accession>
<feature type="region of interest" description="Disordered" evidence="1">
    <location>
        <begin position="152"/>
        <end position="183"/>
    </location>
</feature>
<protein>
    <submittedName>
        <fullName evidence="2">Uncharacterized protein</fullName>
    </submittedName>
</protein>
<dbReference type="AlphaFoldDB" id="A0A6N2CAI4"/>
<feature type="compositionally biased region" description="Basic and acidic residues" evidence="1">
    <location>
        <begin position="164"/>
        <end position="181"/>
    </location>
</feature>
<name>A0A6N2CAI4_SOLCI</name>
<reference evidence="2" key="1">
    <citation type="submission" date="2019-05" db="EMBL/GenBank/DDBJ databases">
        <title>The de novo reference genome and transcriptome assemblies of the wild tomato species Solanum chilense.</title>
        <authorList>
            <person name="Stam R."/>
            <person name="Nosenko T."/>
            <person name="Hoerger A.C."/>
            <person name="Stephan W."/>
            <person name="Seidel M.A."/>
            <person name="Kuhn J.M.M."/>
            <person name="Haberer G."/>
            <person name="Tellier A."/>
        </authorList>
    </citation>
    <scope>NUCLEOTIDE SEQUENCE</scope>
    <source>
        <tissue evidence="2">Mature leaves</tissue>
    </source>
</reference>
<sequence>MNTRRTPVRIVEENDVNEEIPSQVEEVAQPDQVPIRGQANESTMTSRLGDFVRMNPPIFLGSKVGEDPQEFLDGRVGQVWYTQWKDTRTIESGHIEQEEFKRAFLGEYFLHVRRKVNIGRFIDFSKGKGNVEESKIRRSARILKRSMRALKKGNANKQSQPMFKKRDPNRDGTSVSKEKLEIGSSSQLIKPTFSTCRKRHHGKCLVGIGNFFGCGKDGRKVRDCPTIAARGREAKQVPPKAG</sequence>
<evidence type="ECO:0000256" key="1">
    <source>
        <dbReference type="SAM" id="MobiDB-lite"/>
    </source>
</evidence>
<proteinExistence type="predicted"/>
<gene>
    <name evidence="2" type="ORF">EJD97_023344</name>
</gene>
<evidence type="ECO:0000313" key="2">
    <source>
        <dbReference type="EMBL" id="TMX01870.1"/>
    </source>
</evidence>
<organism evidence="2">
    <name type="scientific">Solanum chilense</name>
    <name type="common">Tomato</name>
    <name type="synonym">Lycopersicon chilense</name>
    <dbReference type="NCBI Taxonomy" id="4083"/>
    <lineage>
        <taxon>Eukaryota</taxon>
        <taxon>Viridiplantae</taxon>
        <taxon>Streptophyta</taxon>
        <taxon>Embryophyta</taxon>
        <taxon>Tracheophyta</taxon>
        <taxon>Spermatophyta</taxon>
        <taxon>Magnoliopsida</taxon>
        <taxon>eudicotyledons</taxon>
        <taxon>Gunneridae</taxon>
        <taxon>Pentapetalae</taxon>
        <taxon>asterids</taxon>
        <taxon>lamiids</taxon>
        <taxon>Solanales</taxon>
        <taxon>Solanaceae</taxon>
        <taxon>Solanoideae</taxon>
        <taxon>Solaneae</taxon>
        <taxon>Solanum</taxon>
        <taxon>Solanum subgen. Lycopersicon</taxon>
    </lineage>
</organism>
<comment type="caution">
    <text evidence="2">The sequence shown here is derived from an EMBL/GenBank/DDBJ whole genome shotgun (WGS) entry which is preliminary data.</text>
</comment>